<proteinExistence type="inferred from homology"/>
<keyword evidence="8" id="KW-0175">Coiled coil</keyword>
<evidence type="ECO:0000256" key="7">
    <source>
        <dbReference type="ARBA" id="ARBA00022786"/>
    </source>
</evidence>
<evidence type="ECO:0000256" key="8">
    <source>
        <dbReference type="ARBA" id="ARBA00023054"/>
    </source>
</evidence>
<dbReference type="GO" id="GO:0005680">
    <property type="term" value="C:anaphase-promoting complex"/>
    <property type="evidence" value="ECO:0007669"/>
    <property type="project" value="InterPro"/>
</dbReference>
<dbReference type="GO" id="GO:0007346">
    <property type="term" value="P:regulation of mitotic cell cycle"/>
    <property type="evidence" value="ECO:0007669"/>
    <property type="project" value="TreeGrafter"/>
</dbReference>
<comment type="similarity">
    <text evidence="3">Belongs to the CDC26 family.</text>
</comment>
<dbReference type="PANTHER" id="PTHR28579:SF1">
    <property type="entry name" value="ANAPHASE-PROMOTING COMPLEX SUBUNIT CDC26"/>
    <property type="match status" value="1"/>
</dbReference>
<comment type="pathway">
    <text evidence="2">Protein modification; protein ubiquitination.</text>
</comment>
<protein>
    <recommendedName>
        <fullName evidence="4">Anaphase-promoting complex subunit CDC26</fullName>
    </recommendedName>
    <alternativeName>
        <fullName evidence="11">Cell division cycle protein 26 homolog</fullName>
    </alternativeName>
</protein>
<organism evidence="12">
    <name type="scientific">Timema genevievae</name>
    <name type="common">Walking stick</name>
    <dbReference type="NCBI Taxonomy" id="629358"/>
    <lineage>
        <taxon>Eukaryota</taxon>
        <taxon>Metazoa</taxon>
        <taxon>Ecdysozoa</taxon>
        <taxon>Arthropoda</taxon>
        <taxon>Hexapoda</taxon>
        <taxon>Insecta</taxon>
        <taxon>Pterygota</taxon>
        <taxon>Neoptera</taxon>
        <taxon>Polyneoptera</taxon>
        <taxon>Phasmatodea</taxon>
        <taxon>Timematodea</taxon>
        <taxon>Timematoidea</taxon>
        <taxon>Timematidae</taxon>
        <taxon>Timema</taxon>
    </lineage>
</organism>
<evidence type="ECO:0000256" key="11">
    <source>
        <dbReference type="ARBA" id="ARBA00032907"/>
    </source>
</evidence>
<sequence length="301" mass="33952">MLRSLPDLARATSGHVLLCTHTWLEQHLDTCSSVLKTWLEQHLDMCSSSNTCTHAPLYSHLAIATSGHVFLCTHSWLEQHLDTCSSVLTPGYSNISTHAPLYSHLARATSGHVLLCTHTWLEQHLDTCSICTHSWLEQHLYMCSSVLTPGYSNIWTRVPLATSGHVLLCTHTWLEQHLDTCSICTHSWLEQHLYTCFSVLTPGYSNICTHAPLYSHLAIATSGHVCSVTTMIRRSPTRIQLKLDDLQEYESMRRTQEVLKEKSAEGVFPSTTEWTALRVSTKTSKEEIHERIGYVPQSRVS</sequence>
<dbReference type="GO" id="GO:0051301">
    <property type="term" value="P:cell division"/>
    <property type="evidence" value="ECO:0007669"/>
    <property type="project" value="UniProtKB-KW"/>
</dbReference>
<name>A0A7R9K1M4_TIMGE</name>
<keyword evidence="7" id="KW-0833">Ubl conjugation pathway</keyword>
<dbReference type="GO" id="GO:0031145">
    <property type="term" value="P:anaphase-promoting complex-dependent catabolic process"/>
    <property type="evidence" value="ECO:0007669"/>
    <property type="project" value="InterPro"/>
</dbReference>
<accession>A0A7R9K1M4</accession>
<evidence type="ECO:0000256" key="3">
    <source>
        <dbReference type="ARBA" id="ARBA00007939"/>
    </source>
</evidence>
<evidence type="ECO:0000256" key="6">
    <source>
        <dbReference type="ARBA" id="ARBA00022776"/>
    </source>
</evidence>
<dbReference type="InterPro" id="IPR018860">
    <property type="entry name" value="APC_suCDC26"/>
</dbReference>
<dbReference type="PANTHER" id="PTHR28579">
    <property type="entry name" value="ANAPHASE-PROMOTING COMPLEX SUBUNIT CDC26"/>
    <property type="match status" value="1"/>
</dbReference>
<dbReference type="Pfam" id="PF10471">
    <property type="entry name" value="ANAPC_CDC26"/>
    <property type="match status" value="1"/>
</dbReference>
<keyword evidence="9" id="KW-0539">Nucleus</keyword>
<evidence type="ECO:0000256" key="9">
    <source>
        <dbReference type="ARBA" id="ARBA00023242"/>
    </source>
</evidence>
<keyword evidence="5" id="KW-0132">Cell division</keyword>
<evidence type="ECO:0000256" key="2">
    <source>
        <dbReference type="ARBA" id="ARBA00004906"/>
    </source>
</evidence>
<evidence type="ECO:0000313" key="12">
    <source>
        <dbReference type="EMBL" id="CAD7599696.1"/>
    </source>
</evidence>
<evidence type="ECO:0000256" key="4">
    <source>
        <dbReference type="ARBA" id="ARBA00018549"/>
    </source>
</evidence>
<keyword evidence="6" id="KW-0498">Mitosis</keyword>
<dbReference type="GO" id="GO:0070979">
    <property type="term" value="P:protein K11-linked ubiquitination"/>
    <property type="evidence" value="ECO:0007669"/>
    <property type="project" value="TreeGrafter"/>
</dbReference>
<dbReference type="AlphaFoldDB" id="A0A7R9K1M4"/>
<keyword evidence="10" id="KW-0131">Cell cycle</keyword>
<gene>
    <name evidence="12" type="ORF">TGEB3V08_LOCUS7408</name>
</gene>
<evidence type="ECO:0000256" key="1">
    <source>
        <dbReference type="ARBA" id="ARBA00004123"/>
    </source>
</evidence>
<reference evidence="12" key="1">
    <citation type="submission" date="2020-11" db="EMBL/GenBank/DDBJ databases">
        <authorList>
            <person name="Tran Van P."/>
        </authorList>
    </citation>
    <scope>NUCLEOTIDE SEQUENCE</scope>
</reference>
<comment type="subcellular location">
    <subcellularLocation>
        <location evidence="1">Nucleus</location>
    </subcellularLocation>
</comment>
<evidence type="ECO:0000256" key="5">
    <source>
        <dbReference type="ARBA" id="ARBA00022618"/>
    </source>
</evidence>
<dbReference type="EMBL" id="OE842343">
    <property type="protein sequence ID" value="CAD7599696.1"/>
    <property type="molecule type" value="Genomic_DNA"/>
</dbReference>
<evidence type="ECO:0000256" key="10">
    <source>
        <dbReference type="ARBA" id="ARBA00023306"/>
    </source>
</evidence>